<dbReference type="Gene3D" id="2.130.10.130">
    <property type="entry name" value="Integrin alpha, N-terminal"/>
    <property type="match status" value="3"/>
</dbReference>
<dbReference type="RefSeq" id="WP_419190375.1">
    <property type="nucleotide sequence ID" value="NZ_CP036434.1"/>
</dbReference>
<dbReference type="EMBL" id="CP036434">
    <property type="protein sequence ID" value="QDV08307.1"/>
    <property type="molecule type" value="Genomic_DNA"/>
</dbReference>
<dbReference type="PRINTS" id="PR01185">
    <property type="entry name" value="INTEGRINA"/>
</dbReference>
<dbReference type="SMART" id="SM00191">
    <property type="entry name" value="Int_alpha"/>
    <property type="match status" value="4"/>
</dbReference>
<dbReference type="InterPro" id="IPR013517">
    <property type="entry name" value="FG-GAP"/>
</dbReference>
<keyword evidence="3" id="KW-0325">Glycoprotein</keyword>
<dbReference type="Pfam" id="PF01839">
    <property type="entry name" value="FG-GAP"/>
    <property type="match status" value="1"/>
</dbReference>
<evidence type="ECO:0000256" key="2">
    <source>
        <dbReference type="ARBA" id="ARBA00022737"/>
    </source>
</evidence>
<dbReference type="InterPro" id="IPR000413">
    <property type="entry name" value="Integrin_alpha"/>
</dbReference>
<evidence type="ECO:0000313" key="4">
    <source>
        <dbReference type="EMBL" id="QDV08307.1"/>
    </source>
</evidence>
<evidence type="ECO:0000256" key="1">
    <source>
        <dbReference type="ARBA" id="ARBA00022729"/>
    </source>
</evidence>
<dbReference type="GO" id="GO:0008305">
    <property type="term" value="C:integrin complex"/>
    <property type="evidence" value="ECO:0007669"/>
    <property type="project" value="InterPro"/>
</dbReference>
<keyword evidence="5" id="KW-1185">Reference proteome</keyword>
<dbReference type="Pfam" id="PF13517">
    <property type="entry name" value="FG-GAP_3"/>
    <property type="match status" value="1"/>
</dbReference>
<dbReference type="Proteomes" id="UP000320390">
    <property type="component" value="Chromosome"/>
</dbReference>
<dbReference type="InterPro" id="IPR028994">
    <property type="entry name" value="Integrin_alpha_N"/>
</dbReference>
<keyword evidence="1" id="KW-0732">Signal</keyword>
<dbReference type="PANTHER" id="PTHR46580">
    <property type="entry name" value="SENSOR KINASE-RELATED"/>
    <property type="match status" value="1"/>
</dbReference>
<evidence type="ECO:0000313" key="5">
    <source>
        <dbReference type="Proteomes" id="UP000320390"/>
    </source>
</evidence>
<sequence>MRISQLAPIACGGVLAAISSAQSEIYSILDQPTPTSVGFAMVALDDIDADGVADFAASAPGTQTVLQGGVASSGAIRAYSGASGALLWTAYQDPGDPEGSFGYHMSLMDDLNGDGIRDIAASRSGSFVEPDVTSRQLFFSGRDGAALGATAPLPGPSRTGASVSVTDVDGDGLLDLLVSEVPYGSTQALGLYSSATGSKLQSWQAGAPGENFGVFPVEIGDVDGLGLPDYLTTVRTSPGGPIALERISTETGGFLPRLPLLPADPHIIHALEPYIDLDGDGLDDLVLSYQEGLFSNQQSVLRAISSATGATLREYRFPRWIGQAPLAMVGDYDRDGVPDVAVGAPLFQSVPDPTVAANGGVFVISGRTWIPIGRYEGPHPRIQLGSALIAAGDLNGDGAGDLVATGLSNTLFGIFVPGQVVAIAAPLEVTYTYCSFAQPNATGATTRLEASGSTSVAANSLVIGARDVTPSVFGYLLVSSAPQLFPPAGQATQLCIQGPVGRLLQPGQVQQSDASGCFDVAIDLGNIPTPTGSYAAQPFSTLYFQAWHRDGVPLGSSFSNGLGVALIP</sequence>
<dbReference type="AlphaFoldDB" id="A0A518EW49"/>
<gene>
    <name evidence="4" type="ORF">Poly30_38440</name>
</gene>
<name>A0A518EW49_9BACT</name>
<keyword evidence="2" id="KW-0677">Repeat</keyword>
<proteinExistence type="predicted"/>
<protein>
    <submittedName>
        <fullName evidence="4">FG-GAP repeat protein</fullName>
    </submittedName>
</protein>
<organism evidence="4 5">
    <name type="scientific">Saltatorellus ferox</name>
    <dbReference type="NCBI Taxonomy" id="2528018"/>
    <lineage>
        <taxon>Bacteria</taxon>
        <taxon>Pseudomonadati</taxon>
        <taxon>Planctomycetota</taxon>
        <taxon>Planctomycetia</taxon>
        <taxon>Planctomycetia incertae sedis</taxon>
        <taxon>Saltatorellus</taxon>
    </lineage>
</organism>
<dbReference type="InterPro" id="IPR013519">
    <property type="entry name" value="Int_alpha_beta-p"/>
</dbReference>
<dbReference type="SUPFAM" id="SSF69318">
    <property type="entry name" value="Integrin alpha N-terminal domain"/>
    <property type="match status" value="1"/>
</dbReference>
<reference evidence="4 5" key="1">
    <citation type="submission" date="2019-02" db="EMBL/GenBank/DDBJ databases">
        <title>Deep-cultivation of Planctomycetes and their phenomic and genomic characterization uncovers novel biology.</title>
        <authorList>
            <person name="Wiegand S."/>
            <person name="Jogler M."/>
            <person name="Boedeker C."/>
            <person name="Pinto D."/>
            <person name="Vollmers J."/>
            <person name="Rivas-Marin E."/>
            <person name="Kohn T."/>
            <person name="Peeters S.H."/>
            <person name="Heuer A."/>
            <person name="Rast P."/>
            <person name="Oberbeckmann S."/>
            <person name="Bunk B."/>
            <person name="Jeske O."/>
            <person name="Meyerdierks A."/>
            <person name="Storesund J.E."/>
            <person name="Kallscheuer N."/>
            <person name="Luecker S."/>
            <person name="Lage O.M."/>
            <person name="Pohl T."/>
            <person name="Merkel B.J."/>
            <person name="Hornburger P."/>
            <person name="Mueller R.-W."/>
            <person name="Bruemmer F."/>
            <person name="Labrenz M."/>
            <person name="Spormann A.M."/>
            <person name="Op den Camp H."/>
            <person name="Overmann J."/>
            <person name="Amann R."/>
            <person name="Jetten M.S.M."/>
            <person name="Mascher T."/>
            <person name="Medema M.H."/>
            <person name="Devos D.P."/>
            <person name="Kaster A.-K."/>
            <person name="Ovreas L."/>
            <person name="Rohde M."/>
            <person name="Galperin M.Y."/>
            <person name="Jogler C."/>
        </authorList>
    </citation>
    <scope>NUCLEOTIDE SEQUENCE [LARGE SCALE GENOMIC DNA]</scope>
    <source>
        <strain evidence="4 5">Poly30</strain>
    </source>
</reference>
<accession>A0A518EW49</accession>
<dbReference type="GO" id="GO:0007155">
    <property type="term" value="P:cell adhesion"/>
    <property type="evidence" value="ECO:0007669"/>
    <property type="project" value="InterPro"/>
</dbReference>
<evidence type="ECO:0000256" key="3">
    <source>
        <dbReference type="ARBA" id="ARBA00023180"/>
    </source>
</evidence>